<dbReference type="InterPro" id="IPR004299">
    <property type="entry name" value="MBOAT_fam"/>
</dbReference>
<sequence length="394" mass="46313">MSIPYNGPMYLILMIIMLSPLVIGLLRGKRYLIYQNIVTLVLLYLIFGGSHWHQGVAILCYIAWQWLLVYSYFKYRSKKNNSYVFYGAVLLAIAPLAVSKITPLLAHETSIVGFLGISYLTFKAVQMVMEMRDGLIKKFSSLNFLEFLLFFPTISSGPIDRYRRFEKEHHLPPTKEKYVTMLDKGIFMIVLGCLYKFIIAYYINLYAIDYLHKTALINGFFSLNTWAYMYSYSLYLFFDFAGYSLFAVGTSYIMGYTVPINFNKPFSSPNIKEFWNRWHMSLSFWFRDFVFMRLVFTMIKKKTFKSKILISNISYMSLFLLMGLWHGLTWYYVAYGLFHGLAICVNDAWIRYKKKHKNLPSNWATYALAVFITFNTVCFSFLIFSGILDKMFFK</sequence>
<dbReference type="PANTHER" id="PTHR13285">
    <property type="entry name" value="ACYLTRANSFERASE"/>
    <property type="match status" value="1"/>
</dbReference>
<evidence type="ECO:0000256" key="7">
    <source>
        <dbReference type="ARBA" id="ARBA00023136"/>
    </source>
</evidence>
<comment type="subcellular location">
    <subcellularLocation>
        <location evidence="1">Cell membrane</location>
        <topology evidence="1">Multi-pass membrane protein</topology>
    </subcellularLocation>
</comment>
<dbReference type="GO" id="GO:0070395">
    <property type="term" value="P:lipoteichoic acid biosynthetic process"/>
    <property type="evidence" value="ECO:0007669"/>
    <property type="project" value="UniProtKB-UniRule"/>
</dbReference>
<dbReference type="AlphaFoldDB" id="A0A1D2LER8"/>
<dbReference type="GO" id="GO:0016746">
    <property type="term" value="F:acyltransferase activity"/>
    <property type="evidence" value="ECO:0007669"/>
    <property type="project" value="UniProtKB-KW"/>
</dbReference>
<dbReference type="STRING" id="2756.BFR44_09495"/>
<dbReference type="InterPro" id="IPR051085">
    <property type="entry name" value="MB_O-acyltransferase"/>
</dbReference>
<evidence type="ECO:0000313" key="12">
    <source>
        <dbReference type="Proteomes" id="UP000243591"/>
    </source>
</evidence>
<comment type="similarity">
    <text evidence="2 9">Belongs to the membrane-bound acyltransferase family.</text>
</comment>
<evidence type="ECO:0000256" key="9">
    <source>
        <dbReference type="PIRNR" id="PIRNR016636"/>
    </source>
</evidence>
<keyword evidence="8 9" id="KW-0012">Acyltransferase</keyword>
<evidence type="ECO:0000256" key="6">
    <source>
        <dbReference type="ARBA" id="ARBA00022989"/>
    </source>
</evidence>
<feature type="transmembrane region" description="Helical" evidence="10">
    <location>
        <begin position="55"/>
        <end position="73"/>
    </location>
</feature>
<proteinExistence type="inferred from homology"/>
<comment type="pathway">
    <text evidence="9">Cell wall biogenesis; lipoteichoic acid biosynthesis.</text>
</comment>
<reference evidence="11 12" key="1">
    <citation type="submission" date="2017-09" db="EMBL/GenBank/DDBJ databases">
        <title>Complete Genome Sequences of Two Strains of the Meat Spoilage Bacterium Brochothrix thermosphacta Isolated from Ground Chicken.</title>
        <authorList>
            <person name="Paoli G.C."/>
            <person name="Wijey C."/>
            <person name="Chen C.-Y."/>
            <person name="Nguyen L."/>
            <person name="Yan X."/>
            <person name="Irwin P.L."/>
        </authorList>
    </citation>
    <scope>NUCLEOTIDE SEQUENCE [LARGE SCALE GENOMIC DNA]</scope>
    <source>
        <strain evidence="11 12">BI</strain>
    </source>
</reference>
<evidence type="ECO:0000256" key="2">
    <source>
        <dbReference type="ARBA" id="ARBA00010323"/>
    </source>
</evidence>
<evidence type="ECO:0000313" key="11">
    <source>
        <dbReference type="EMBL" id="ATF26286.1"/>
    </source>
</evidence>
<evidence type="ECO:0000256" key="10">
    <source>
        <dbReference type="SAM" id="Phobius"/>
    </source>
</evidence>
<dbReference type="UniPathway" id="UPA00556"/>
<dbReference type="Proteomes" id="UP000243591">
    <property type="component" value="Chromosome"/>
</dbReference>
<name>A0A1D2LER8_BROTH</name>
<dbReference type="PIRSF" id="PIRSF500216">
    <property type="entry name" value="DltB"/>
    <property type="match status" value="1"/>
</dbReference>
<feature type="transmembrane region" description="Helical" evidence="10">
    <location>
        <begin position="236"/>
        <end position="258"/>
    </location>
</feature>
<feature type="transmembrane region" description="Helical" evidence="10">
    <location>
        <begin position="80"/>
        <end position="98"/>
    </location>
</feature>
<keyword evidence="6 10" id="KW-1133">Transmembrane helix</keyword>
<evidence type="ECO:0000256" key="8">
    <source>
        <dbReference type="ARBA" id="ARBA00023315"/>
    </source>
</evidence>
<keyword evidence="7 9" id="KW-0472">Membrane</keyword>
<dbReference type="InterPro" id="IPR024024">
    <property type="entry name" value="DltB"/>
</dbReference>
<dbReference type="KEGG" id="bths:CNY62_07800"/>
<feature type="transmembrane region" description="Helical" evidence="10">
    <location>
        <begin position="308"/>
        <end position="326"/>
    </location>
</feature>
<comment type="function">
    <text evidence="9">O-acyltransferase that catalyzes D-alanylation of both teichoic acid and lipoteichoic acid (LTA). D-alanylation of LTA plays an important role in modulating the properties of the cell wall in Gram-positive bacteria, influencing the net charge of the cell wall. Catalyzes D-alanylation from DltC carrier protein.</text>
</comment>
<dbReference type="PANTHER" id="PTHR13285:SF23">
    <property type="entry name" value="TEICHOIC ACID D-ALANYLTRANSFERASE"/>
    <property type="match status" value="1"/>
</dbReference>
<evidence type="ECO:0000256" key="3">
    <source>
        <dbReference type="ARBA" id="ARBA00022475"/>
    </source>
</evidence>
<organism evidence="11 12">
    <name type="scientific">Brochothrix thermosphacta</name>
    <name type="common">Microbacterium thermosphactum</name>
    <dbReference type="NCBI Taxonomy" id="2756"/>
    <lineage>
        <taxon>Bacteria</taxon>
        <taxon>Bacillati</taxon>
        <taxon>Bacillota</taxon>
        <taxon>Bacilli</taxon>
        <taxon>Bacillales</taxon>
        <taxon>Listeriaceae</taxon>
        <taxon>Brochothrix</taxon>
    </lineage>
</organism>
<evidence type="ECO:0000256" key="1">
    <source>
        <dbReference type="ARBA" id="ARBA00004651"/>
    </source>
</evidence>
<protein>
    <recommendedName>
        <fullName evidence="9">Teichoic acid D-alanyltransferase</fullName>
        <ecNumber evidence="9">2.3.1.-</ecNumber>
    </recommendedName>
</protein>
<gene>
    <name evidence="11" type="primary">dltB</name>
    <name evidence="11" type="ORF">CNY62_07800</name>
</gene>
<evidence type="ECO:0000256" key="5">
    <source>
        <dbReference type="ARBA" id="ARBA00022692"/>
    </source>
</evidence>
<feature type="transmembrane region" description="Helical" evidence="10">
    <location>
        <begin position="210"/>
        <end position="229"/>
    </location>
</feature>
<keyword evidence="5 10" id="KW-0812">Transmembrane</keyword>
<keyword evidence="4 9" id="KW-0808">Transferase</keyword>
<dbReference type="Pfam" id="PF03062">
    <property type="entry name" value="MBOAT"/>
    <property type="match status" value="1"/>
</dbReference>
<dbReference type="GO" id="GO:0005886">
    <property type="term" value="C:plasma membrane"/>
    <property type="evidence" value="ECO:0007669"/>
    <property type="project" value="UniProtKB-SubCell"/>
</dbReference>
<keyword evidence="12" id="KW-1185">Reference proteome</keyword>
<dbReference type="OrthoDB" id="9805788at2"/>
<keyword evidence="3 9" id="KW-1003">Cell membrane</keyword>
<evidence type="ECO:0000256" key="4">
    <source>
        <dbReference type="ARBA" id="ARBA00022679"/>
    </source>
</evidence>
<feature type="transmembrane region" description="Helical" evidence="10">
    <location>
        <begin position="364"/>
        <end position="388"/>
    </location>
</feature>
<feature type="transmembrane region" description="Helical" evidence="10">
    <location>
        <begin position="6"/>
        <end position="26"/>
    </location>
</feature>
<feature type="transmembrane region" description="Helical" evidence="10">
    <location>
        <begin position="185"/>
        <end position="204"/>
    </location>
</feature>
<dbReference type="PIRSF" id="PIRSF016636">
    <property type="entry name" value="AlgI_DltB"/>
    <property type="match status" value="1"/>
</dbReference>
<dbReference type="EC" id="2.3.1.-" evidence="9"/>
<dbReference type="NCBIfam" id="TIGR04091">
    <property type="entry name" value="LTA_dltB"/>
    <property type="match status" value="1"/>
</dbReference>
<accession>A0A1D2LER8</accession>
<dbReference type="InterPro" id="IPR024194">
    <property type="entry name" value="Ac/AlaTfrase_AlgI/DltB"/>
</dbReference>
<feature type="transmembrane region" description="Helical" evidence="10">
    <location>
        <begin position="31"/>
        <end position="49"/>
    </location>
</feature>
<dbReference type="RefSeq" id="WP_029091639.1">
    <property type="nucleotide sequence ID" value="NZ_CBCPHX010000002.1"/>
</dbReference>
<dbReference type="EMBL" id="CP023483">
    <property type="protein sequence ID" value="ATF26286.1"/>
    <property type="molecule type" value="Genomic_DNA"/>
</dbReference>